<sequence>MSIMEKGIFYDFATSFYYKWENHEIYTFYNFDICDKIVAFFFINNKMLQQILRDMYVDPEILAELDEDYKQKLFCKMREEQVRRWKIWTDKLGDKPPIKSNNRKKVNFLQGEDGEPWVWVMGEHPDDKSIDEILREEALEKARKLAEKEVEAELSQYLTPKIEDFQITPTPQFVIEDDADIYCSVDELREKINHKKTNNILSNYSINNYKDKNKYNLLDAEVFQDLSLNTTQKVAQKIALWEKRLTEERTCEILKNMQKKRQEIAAQAAEDEKKHEQAWREQERKAKEAEQQIREIARRAREEHRLSSADLEIETTYSTVNQGVPPGRQAVLEWFRSKDRSRSGVCDKNGNPQPWFHGLITRGDAEKLLLDQQYGSFLVRLSEKIWGYAISYRAKEKCKHYLINAGPKYSFTGNNQLEHITLNDLVNYHKTYPLSLLGGETLNYSCPRISDAAINELDLH</sequence>
<proteinExistence type="predicted"/>
<evidence type="ECO:0000313" key="5">
    <source>
        <dbReference type="Proteomes" id="UP001516400"/>
    </source>
</evidence>
<evidence type="ECO:0000313" key="4">
    <source>
        <dbReference type="EMBL" id="KAL3274327.1"/>
    </source>
</evidence>
<dbReference type="PRINTS" id="PR00401">
    <property type="entry name" value="SH2DOMAIN"/>
</dbReference>
<dbReference type="Pfam" id="PF00017">
    <property type="entry name" value="SH2"/>
    <property type="match status" value="1"/>
</dbReference>
<dbReference type="SMART" id="SM00252">
    <property type="entry name" value="SH2"/>
    <property type="match status" value="1"/>
</dbReference>
<keyword evidence="2" id="KW-0175">Coiled coil</keyword>
<evidence type="ECO:0000259" key="3">
    <source>
        <dbReference type="PROSITE" id="PS50001"/>
    </source>
</evidence>
<dbReference type="InterPro" id="IPR000980">
    <property type="entry name" value="SH2"/>
</dbReference>
<comment type="caution">
    <text evidence="4">The sequence shown here is derived from an EMBL/GenBank/DDBJ whole genome shotgun (WGS) entry which is preliminary data.</text>
</comment>
<dbReference type="Proteomes" id="UP001516400">
    <property type="component" value="Unassembled WGS sequence"/>
</dbReference>
<feature type="coiled-coil region" evidence="2">
    <location>
        <begin position="254"/>
        <end position="306"/>
    </location>
</feature>
<protein>
    <recommendedName>
        <fullName evidence="3">SH2 domain-containing protein</fullName>
    </recommendedName>
</protein>
<dbReference type="PANTHER" id="PTHR14388:SF17">
    <property type="entry name" value="SH2 DOMAIN-CONTAINING PROTEIN"/>
    <property type="match status" value="1"/>
</dbReference>
<evidence type="ECO:0000256" key="1">
    <source>
        <dbReference type="PROSITE-ProRule" id="PRU00191"/>
    </source>
</evidence>
<dbReference type="Gene3D" id="3.30.505.10">
    <property type="entry name" value="SH2 domain"/>
    <property type="match status" value="1"/>
</dbReference>
<dbReference type="PROSITE" id="PS50001">
    <property type="entry name" value="SH2"/>
    <property type="match status" value="1"/>
</dbReference>
<keyword evidence="1" id="KW-0727">SH2 domain</keyword>
<accession>A0ABD2N6Y6</accession>
<keyword evidence="5" id="KW-1185">Reference proteome</keyword>
<dbReference type="PANTHER" id="PTHR14388">
    <property type="entry name" value="T CELL-SPECIFIC ADAPTER PROTEIN TSAD"/>
    <property type="match status" value="1"/>
</dbReference>
<dbReference type="EMBL" id="JABFTP020000062">
    <property type="protein sequence ID" value="KAL3274327.1"/>
    <property type="molecule type" value="Genomic_DNA"/>
</dbReference>
<dbReference type="InterPro" id="IPR036860">
    <property type="entry name" value="SH2_dom_sf"/>
</dbReference>
<name>A0ABD2N6Y6_9CUCU</name>
<feature type="domain" description="SH2" evidence="3">
    <location>
        <begin position="355"/>
        <end position="446"/>
    </location>
</feature>
<dbReference type="SUPFAM" id="SSF55550">
    <property type="entry name" value="SH2 domain"/>
    <property type="match status" value="1"/>
</dbReference>
<evidence type="ECO:0000256" key="2">
    <source>
        <dbReference type="SAM" id="Coils"/>
    </source>
</evidence>
<gene>
    <name evidence="4" type="ORF">HHI36_015729</name>
</gene>
<organism evidence="4 5">
    <name type="scientific">Cryptolaemus montrouzieri</name>
    <dbReference type="NCBI Taxonomy" id="559131"/>
    <lineage>
        <taxon>Eukaryota</taxon>
        <taxon>Metazoa</taxon>
        <taxon>Ecdysozoa</taxon>
        <taxon>Arthropoda</taxon>
        <taxon>Hexapoda</taxon>
        <taxon>Insecta</taxon>
        <taxon>Pterygota</taxon>
        <taxon>Neoptera</taxon>
        <taxon>Endopterygota</taxon>
        <taxon>Coleoptera</taxon>
        <taxon>Polyphaga</taxon>
        <taxon>Cucujiformia</taxon>
        <taxon>Coccinelloidea</taxon>
        <taxon>Coccinellidae</taxon>
        <taxon>Scymninae</taxon>
        <taxon>Scymnini</taxon>
        <taxon>Cryptolaemus</taxon>
    </lineage>
</organism>
<dbReference type="AlphaFoldDB" id="A0ABD2N6Y6"/>
<reference evidence="4 5" key="1">
    <citation type="journal article" date="2021" name="BMC Biol.">
        <title>Horizontally acquired antibacterial genes associated with adaptive radiation of ladybird beetles.</title>
        <authorList>
            <person name="Li H.S."/>
            <person name="Tang X.F."/>
            <person name="Huang Y.H."/>
            <person name="Xu Z.Y."/>
            <person name="Chen M.L."/>
            <person name="Du X.Y."/>
            <person name="Qiu B.Y."/>
            <person name="Chen P.T."/>
            <person name="Zhang W."/>
            <person name="Slipinski A."/>
            <person name="Escalona H.E."/>
            <person name="Waterhouse R.M."/>
            <person name="Zwick A."/>
            <person name="Pang H."/>
        </authorList>
    </citation>
    <scope>NUCLEOTIDE SEQUENCE [LARGE SCALE GENOMIC DNA]</scope>
    <source>
        <strain evidence="4">SYSU2018</strain>
    </source>
</reference>